<feature type="domain" description="Peptidase M28" evidence="10">
    <location>
        <begin position="168"/>
        <end position="368"/>
    </location>
</feature>
<evidence type="ECO:0000256" key="6">
    <source>
        <dbReference type="ARBA" id="ARBA00022801"/>
    </source>
</evidence>
<evidence type="ECO:0000313" key="11">
    <source>
        <dbReference type="EMBL" id="RXW20795.1"/>
    </source>
</evidence>
<dbReference type="AlphaFoldDB" id="A0A4Q2DPM3"/>
<keyword evidence="4 9" id="KW-0479">Metal-binding</keyword>
<dbReference type="Gene3D" id="3.40.630.10">
    <property type="entry name" value="Zn peptidases"/>
    <property type="match status" value="1"/>
</dbReference>
<name>A0A4Q2DPM3_9AGAR</name>
<dbReference type="InterPro" id="IPR045175">
    <property type="entry name" value="M28_fam"/>
</dbReference>
<proteinExistence type="inferred from homology"/>
<keyword evidence="2" id="KW-0031">Aminopeptidase</keyword>
<evidence type="ECO:0000256" key="3">
    <source>
        <dbReference type="ARBA" id="ARBA00022670"/>
    </source>
</evidence>
<dbReference type="CDD" id="cd03879">
    <property type="entry name" value="M28_AAP"/>
    <property type="match status" value="1"/>
</dbReference>
<evidence type="ECO:0000256" key="9">
    <source>
        <dbReference type="RuleBase" id="RU361240"/>
    </source>
</evidence>
<dbReference type="InterPro" id="IPR007484">
    <property type="entry name" value="Peptidase_M28"/>
</dbReference>
<accession>A0A4Q2DPM3</accession>
<dbReference type="EC" id="3.4.-.-" evidence="9"/>
<dbReference type="Proteomes" id="UP000290288">
    <property type="component" value="Unassembled WGS sequence"/>
</dbReference>
<reference evidence="11 12" key="1">
    <citation type="submission" date="2019-01" db="EMBL/GenBank/DDBJ databases">
        <title>Draft genome sequence of Psathyrella aberdarensis IHI B618.</title>
        <authorList>
            <person name="Buettner E."/>
            <person name="Kellner H."/>
        </authorList>
    </citation>
    <scope>NUCLEOTIDE SEQUENCE [LARGE SCALE GENOMIC DNA]</scope>
    <source>
        <strain evidence="11 12">IHI B618</strain>
    </source>
</reference>
<organism evidence="11 12">
    <name type="scientific">Candolleomyces aberdarensis</name>
    <dbReference type="NCBI Taxonomy" id="2316362"/>
    <lineage>
        <taxon>Eukaryota</taxon>
        <taxon>Fungi</taxon>
        <taxon>Dikarya</taxon>
        <taxon>Basidiomycota</taxon>
        <taxon>Agaricomycotina</taxon>
        <taxon>Agaricomycetes</taxon>
        <taxon>Agaricomycetidae</taxon>
        <taxon>Agaricales</taxon>
        <taxon>Agaricineae</taxon>
        <taxon>Psathyrellaceae</taxon>
        <taxon>Candolleomyces</taxon>
    </lineage>
</organism>
<dbReference type="GO" id="GO:0008235">
    <property type="term" value="F:metalloexopeptidase activity"/>
    <property type="evidence" value="ECO:0007669"/>
    <property type="project" value="InterPro"/>
</dbReference>
<dbReference type="PANTHER" id="PTHR12147:SF56">
    <property type="entry name" value="AMINOPEPTIDASE YDR415C-RELATED"/>
    <property type="match status" value="1"/>
</dbReference>
<evidence type="ECO:0000256" key="2">
    <source>
        <dbReference type="ARBA" id="ARBA00022438"/>
    </source>
</evidence>
<dbReference type="GO" id="GO:0006508">
    <property type="term" value="P:proteolysis"/>
    <property type="evidence" value="ECO:0007669"/>
    <property type="project" value="UniProtKB-KW"/>
</dbReference>
<dbReference type="Pfam" id="PF04389">
    <property type="entry name" value="Peptidase_M28"/>
    <property type="match status" value="1"/>
</dbReference>
<keyword evidence="6 9" id="KW-0378">Hydrolase</keyword>
<comment type="cofactor">
    <cofactor evidence="1">
        <name>Zn(2+)</name>
        <dbReference type="ChEBI" id="CHEBI:29105"/>
    </cofactor>
</comment>
<dbReference type="PANTHER" id="PTHR12147">
    <property type="entry name" value="METALLOPEPTIDASE M28 FAMILY MEMBER"/>
    <property type="match status" value="1"/>
</dbReference>
<keyword evidence="3 9" id="KW-0645">Protease</keyword>
<keyword evidence="12" id="KW-1185">Reference proteome</keyword>
<evidence type="ECO:0000256" key="7">
    <source>
        <dbReference type="ARBA" id="ARBA00022833"/>
    </source>
</evidence>
<dbReference type="GO" id="GO:0046872">
    <property type="term" value="F:metal ion binding"/>
    <property type="evidence" value="ECO:0007669"/>
    <property type="project" value="UniProtKB-KW"/>
</dbReference>
<evidence type="ECO:0000256" key="5">
    <source>
        <dbReference type="ARBA" id="ARBA00022729"/>
    </source>
</evidence>
<feature type="chain" id="PRO_5021042782" description="Peptide hydrolase" evidence="9">
    <location>
        <begin position="22"/>
        <end position="380"/>
    </location>
</feature>
<dbReference type="EMBL" id="SDEE01000133">
    <property type="protein sequence ID" value="RXW20795.1"/>
    <property type="molecule type" value="Genomic_DNA"/>
</dbReference>
<evidence type="ECO:0000256" key="4">
    <source>
        <dbReference type="ARBA" id="ARBA00022723"/>
    </source>
</evidence>
<dbReference type="GO" id="GO:0004177">
    <property type="term" value="F:aminopeptidase activity"/>
    <property type="evidence" value="ECO:0007669"/>
    <property type="project" value="UniProtKB-KW"/>
</dbReference>
<dbReference type="STRING" id="2316362.A0A4Q2DPM3"/>
<dbReference type="OrthoDB" id="2214at2759"/>
<evidence type="ECO:0000256" key="8">
    <source>
        <dbReference type="ARBA" id="ARBA00043962"/>
    </source>
</evidence>
<evidence type="ECO:0000313" key="12">
    <source>
        <dbReference type="Proteomes" id="UP000290288"/>
    </source>
</evidence>
<feature type="signal peptide" evidence="9">
    <location>
        <begin position="1"/>
        <end position="21"/>
    </location>
</feature>
<gene>
    <name evidence="11" type="ORF">EST38_g5066</name>
</gene>
<dbReference type="PROSITE" id="PS51257">
    <property type="entry name" value="PROKAR_LIPOPROTEIN"/>
    <property type="match status" value="1"/>
</dbReference>
<protein>
    <recommendedName>
        <fullName evidence="9">Peptide hydrolase</fullName>
        <ecNumber evidence="9">3.4.-.-</ecNumber>
    </recommendedName>
</protein>
<keyword evidence="5 9" id="KW-0732">Signal</keyword>
<keyword evidence="7 9" id="KW-0862">Zinc</keyword>
<comment type="similarity">
    <text evidence="8">Belongs to the peptidase M28 family. M28E subfamily.</text>
</comment>
<evidence type="ECO:0000256" key="1">
    <source>
        <dbReference type="ARBA" id="ARBA00001947"/>
    </source>
</evidence>
<evidence type="ECO:0000259" key="10">
    <source>
        <dbReference type="Pfam" id="PF04389"/>
    </source>
</evidence>
<dbReference type="SUPFAM" id="SSF53187">
    <property type="entry name" value="Zn-dependent exopeptidases"/>
    <property type="match status" value="1"/>
</dbReference>
<comment type="caution">
    <text evidence="11">The sequence shown here is derived from an EMBL/GenBank/DDBJ whole genome shotgun (WGS) entry which is preliminary data.</text>
</comment>
<sequence length="380" mass="41530">MTLFLRRVLLAVVAAAVACQALITEEELAEKAAQGLRLIDFEEGVEPVWMTEDEKLELIRSDKNFFDVTETYDPLEGESFTLFRAGQVAYSPPSRRADVTPLIAKISLSNMQGYLANLTNFHNRYYRSATGAAASVWIRDTVQQIATSYPTSRATVSLFAHSFVQSSIIAKIPGKNPAAPIVVLGAHMDSINSRDTSGRAPGADDDGSGSVNLLEAFRVLVTSGFQPEGPVEFHWYAGEEAGLLGSQAIARDYKSRNVELKGMLQLDMTAYVRPGSTEVISLMPDFTNSNLTSFIGALVDNYSRLNWAINNPCGYACSDHASWDRQGYPAALPFEGTYPSNSNGVIHSASDTITVSGFSWDHTLEYTKLAVAYAYELGFQ</sequence>